<gene>
    <name evidence="1" type="ORF">QFC19_000625</name>
</gene>
<evidence type="ECO:0000313" key="1">
    <source>
        <dbReference type="EMBL" id="KAJ9112605.1"/>
    </source>
</evidence>
<protein>
    <submittedName>
        <fullName evidence="1">Uncharacterized protein</fullName>
    </submittedName>
</protein>
<evidence type="ECO:0000313" key="2">
    <source>
        <dbReference type="Proteomes" id="UP001241377"/>
    </source>
</evidence>
<accession>A0ACC2WN52</accession>
<dbReference type="Proteomes" id="UP001241377">
    <property type="component" value="Unassembled WGS sequence"/>
</dbReference>
<dbReference type="EMBL" id="JASBWR010000004">
    <property type="protein sequence ID" value="KAJ9112605.1"/>
    <property type="molecule type" value="Genomic_DNA"/>
</dbReference>
<proteinExistence type="predicted"/>
<keyword evidence="2" id="KW-1185">Reference proteome</keyword>
<name>A0ACC2WN52_9TREE</name>
<comment type="caution">
    <text evidence="1">The sequence shown here is derived from an EMBL/GenBank/DDBJ whole genome shotgun (WGS) entry which is preliminary data.</text>
</comment>
<sequence length="336" mass="36985">MVLWDAGVIGGLLLPRIPDDVLALPLLPPGPGGRRSAHIPPDPAPSAAPAESETTAADGLEPWNKVLPPSPPSKRKSIRLVGPCGDGDDQSGITGTRLFTPLPLEIDFSPFDVEFRKLVIDVPADEDEEEEEQRLSLLGSRKEEEFRQRQGQDRSIKGKEMEDSSWDPNGACRTLRPFQQQPRMPSRPKLVHFATTPSFSRRLPEGGADKQTEYDADDALGKGDVKTRSKKRVSSSPVNEQLASNRASRSSYTSDNYRLFTPIRNLSHSPPPPSPPPSASGVRIKRHCPNEMRILFVPSRFCGGISLNDDIKYILPIRKELMKASADRKGADGIEE</sequence>
<organism evidence="1 2">
    <name type="scientific">Naganishia cerealis</name>
    <dbReference type="NCBI Taxonomy" id="610337"/>
    <lineage>
        <taxon>Eukaryota</taxon>
        <taxon>Fungi</taxon>
        <taxon>Dikarya</taxon>
        <taxon>Basidiomycota</taxon>
        <taxon>Agaricomycotina</taxon>
        <taxon>Tremellomycetes</taxon>
        <taxon>Filobasidiales</taxon>
        <taxon>Filobasidiaceae</taxon>
        <taxon>Naganishia</taxon>
    </lineage>
</organism>
<reference evidence="1" key="1">
    <citation type="submission" date="2023-04" db="EMBL/GenBank/DDBJ databases">
        <title>Draft Genome sequencing of Naganishia species isolated from polar environments using Oxford Nanopore Technology.</title>
        <authorList>
            <person name="Leo P."/>
            <person name="Venkateswaran K."/>
        </authorList>
    </citation>
    <scope>NUCLEOTIDE SEQUENCE</scope>
    <source>
        <strain evidence="1">MNA-CCFEE 5261</strain>
    </source>
</reference>